<reference evidence="1 2" key="1">
    <citation type="journal article" date="2021" name="Genome Biol.">
        <title>AFLAP: assembly-free linkage analysis pipeline using k-mers from genome sequencing data.</title>
        <authorList>
            <person name="Fletcher K."/>
            <person name="Zhang L."/>
            <person name="Gil J."/>
            <person name="Han R."/>
            <person name="Cavanaugh K."/>
            <person name="Michelmore R."/>
        </authorList>
    </citation>
    <scope>NUCLEOTIDE SEQUENCE [LARGE SCALE GENOMIC DNA]</scope>
    <source>
        <strain evidence="1 2">SF5</strain>
    </source>
</reference>
<dbReference type="GeneID" id="94347032"/>
<comment type="caution">
    <text evidence="1">The sequence shown here is derived from an EMBL/GenBank/DDBJ whole genome shotgun (WGS) entry which is preliminary data.</text>
</comment>
<name>A0A976II75_BRELC</name>
<evidence type="ECO:0008006" key="3">
    <source>
        <dbReference type="Google" id="ProtNLM"/>
    </source>
</evidence>
<evidence type="ECO:0000313" key="2">
    <source>
        <dbReference type="Proteomes" id="UP000294530"/>
    </source>
</evidence>
<dbReference type="AlphaFoldDB" id="A0A976II75"/>
<dbReference type="KEGG" id="blac:94347032"/>
<keyword evidence="2" id="KW-1185">Reference proteome</keyword>
<dbReference type="Proteomes" id="UP000294530">
    <property type="component" value="Unassembled WGS sequence"/>
</dbReference>
<evidence type="ECO:0000313" key="1">
    <source>
        <dbReference type="EMBL" id="TDH72255.1"/>
    </source>
</evidence>
<dbReference type="EMBL" id="SHOA02000038">
    <property type="protein sequence ID" value="TDH72255.1"/>
    <property type="molecule type" value="Genomic_DNA"/>
</dbReference>
<sequence length="110" mass="12091">MADEQMVILMIKDVLCVLGAGCNLLSPGLSLDQGFKTTREKDASLFGLMKDGADVIRTISSYVNIKGRVKDKKVVFANFAVTDGLTDIGVWHIRLGHVCSEYIRLMVDVD</sequence>
<gene>
    <name evidence="1" type="ORF">CCR75_003264</name>
</gene>
<organism evidence="1 2">
    <name type="scientific">Bremia lactucae</name>
    <name type="common">Lettuce downy mildew</name>
    <dbReference type="NCBI Taxonomy" id="4779"/>
    <lineage>
        <taxon>Eukaryota</taxon>
        <taxon>Sar</taxon>
        <taxon>Stramenopiles</taxon>
        <taxon>Oomycota</taxon>
        <taxon>Peronosporomycetes</taxon>
        <taxon>Peronosporales</taxon>
        <taxon>Peronosporaceae</taxon>
        <taxon>Bremia</taxon>
    </lineage>
</organism>
<dbReference type="OrthoDB" id="122830at2759"/>
<dbReference type="RefSeq" id="XP_067821754.1">
    <property type="nucleotide sequence ID" value="XM_067961361.1"/>
</dbReference>
<protein>
    <recommendedName>
        <fullName evidence="3">GAG-pre-integrase domain-containing protein</fullName>
    </recommendedName>
</protein>
<proteinExistence type="predicted"/>
<accession>A0A976II75</accession>